<protein>
    <recommendedName>
        <fullName evidence="1">Helicase Helix-turn-helix domain-containing protein</fullName>
    </recommendedName>
</protein>
<dbReference type="KEGG" id="pce:PECL_902"/>
<reference evidence="2 3" key="1">
    <citation type="journal article" date="2012" name="J. Bacteriol.">
        <title>Complete Genome Sequence of the Beer Spoilage Organism Pediococcus claussenii ATCC BAA-344T.</title>
        <authorList>
            <person name="Pittet V."/>
            <person name="Abegunde T."/>
            <person name="Marfleet T."/>
            <person name="Haakensen M."/>
            <person name="Morrow K."/>
            <person name="Jayaprakash T."/>
            <person name="Schroeder K."/>
            <person name="Trost B."/>
            <person name="Byrns S."/>
            <person name="Bergsveinson J."/>
            <person name="Kusalik A."/>
            <person name="Ziola B."/>
        </authorList>
    </citation>
    <scope>NUCLEOTIDE SEQUENCE [LARGE SCALE GENOMIC DNA]</scope>
    <source>
        <strain evidence="2 3">ATCC BAA-344</strain>
    </source>
</reference>
<dbReference type="AlphaFoldDB" id="G8PD36"/>
<organism evidence="2 3">
    <name type="scientific">Pediococcus claussenii (strain ATCC BAA-344 / DSM 14800 / JCM 18046 / KCTC 3811 / LMG 21948 / P06)</name>
    <dbReference type="NCBI Taxonomy" id="701521"/>
    <lineage>
        <taxon>Bacteria</taxon>
        <taxon>Bacillati</taxon>
        <taxon>Bacillota</taxon>
        <taxon>Bacilli</taxon>
        <taxon>Lactobacillales</taxon>
        <taxon>Lactobacillaceae</taxon>
        <taxon>Pediococcus</taxon>
    </lineage>
</organism>
<name>G8PD36_PEDCP</name>
<dbReference type="HOGENOM" id="CLU_066169_1_0_9"/>
<feature type="domain" description="Helicase Helix-turn-helix" evidence="1">
    <location>
        <begin position="245"/>
        <end position="296"/>
    </location>
</feature>
<gene>
    <name evidence="2" type="ordered locus">PECL_902</name>
</gene>
<accession>G8PD36</accession>
<dbReference type="Proteomes" id="UP000005444">
    <property type="component" value="Chromosome"/>
</dbReference>
<dbReference type="EMBL" id="CP003137">
    <property type="protein sequence ID" value="AEV95171.1"/>
    <property type="molecule type" value="Genomic_DNA"/>
</dbReference>
<dbReference type="STRING" id="701521.PECL_902"/>
<evidence type="ECO:0000313" key="2">
    <source>
        <dbReference type="EMBL" id="AEV95171.1"/>
    </source>
</evidence>
<proteinExistence type="predicted"/>
<evidence type="ECO:0000313" key="3">
    <source>
        <dbReference type="Proteomes" id="UP000005444"/>
    </source>
</evidence>
<dbReference type="RefSeq" id="WP_014215368.1">
    <property type="nucleotide sequence ID" value="NC_016605.1"/>
</dbReference>
<dbReference type="InterPro" id="IPR029491">
    <property type="entry name" value="Helicase_HTH"/>
</dbReference>
<sequence length="347" mass="40557">MLSREVLLFFFDEQQPRRQKNIYNVLRGVSTVSNLFWAQQYNLLDFWRYYPHLELNEYSQIIREAIETGNLLKVGDNKLIRGANLEIVSSNVEHGLQSYFDFDKLIQLIELAVQVVSELSFQNKFYSPSIDDMELLWQIKIWLNHVKTKDNISEFVAKFQSELTVIGTNLPEENSVLLFNQFVGHKHVGLTTEQLSRALNIAAFEIDFRIRETFLEVINIVENKKLPLFSALITPVQSSSKLTHSALISWNLFKNGTEIPKIASLRRIKENTVREHLMMAAILEADFPFEKFIDLDLFLDEFDLNSKKPDEWTYQMVLQKDASVSFFSFRLAQIKQGQLNYLDKKRT</sequence>
<dbReference type="eggNOG" id="COG4955">
    <property type="taxonomic scope" value="Bacteria"/>
</dbReference>
<dbReference type="PATRIC" id="fig|701521.8.peg.850"/>
<keyword evidence="3" id="KW-1185">Reference proteome</keyword>
<dbReference type="Pfam" id="PF14493">
    <property type="entry name" value="HTH_40"/>
    <property type="match status" value="1"/>
</dbReference>
<evidence type="ECO:0000259" key="1">
    <source>
        <dbReference type="Pfam" id="PF14493"/>
    </source>
</evidence>